<evidence type="ECO:0000256" key="7">
    <source>
        <dbReference type="ARBA" id="ARBA00023224"/>
    </source>
</evidence>
<evidence type="ECO:0000256" key="3">
    <source>
        <dbReference type="ARBA" id="ARBA00022989"/>
    </source>
</evidence>
<dbReference type="Pfam" id="PF00001">
    <property type="entry name" value="7tm_1"/>
    <property type="match status" value="1"/>
</dbReference>
<feature type="transmembrane region" description="Helical" evidence="8">
    <location>
        <begin position="86"/>
        <end position="104"/>
    </location>
</feature>
<dbReference type="InterPro" id="IPR000276">
    <property type="entry name" value="GPCR_Rhodpsn"/>
</dbReference>
<feature type="transmembrane region" description="Helical" evidence="8">
    <location>
        <begin position="116"/>
        <end position="141"/>
    </location>
</feature>
<evidence type="ECO:0000313" key="10">
    <source>
        <dbReference type="EMBL" id="JAC85059.1"/>
    </source>
</evidence>
<keyword evidence="6" id="KW-0675">Receptor</keyword>
<evidence type="ECO:0000256" key="8">
    <source>
        <dbReference type="SAM" id="Phobius"/>
    </source>
</evidence>
<keyword evidence="3 8" id="KW-1133">Transmembrane helix</keyword>
<feature type="transmembrane region" description="Helical" evidence="8">
    <location>
        <begin position="341"/>
        <end position="366"/>
    </location>
</feature>
<evidence type="ECO:0000256" key="2">
    <source>
        <dbReference type="ARBA" id="ARBA00022692"/>
    </source>
</evidence>
<protein>
    <submittedName>
        <fullName evidence="10">7 transmembrane protein</fullName>
    </submittedName>
</protein>
<evidence type="ECO:0000256" key="4">
    <source>
        <dbReference type="ARBA" id="ARBA00023040"/>
    </source>
</evidence>
<keyword evidence="7" id="KW-0807">Transducer</keyword>
<keyword evidence="2 8" id="KW-0812">Transmembrane</keyword>
<feature type="domain" description="G-protein coupled receptors family 1 profile" evidence="9">
    <location>
        <begin position="22"/>
        <end position="361"/>
    </location>
</feature>
<feature type="transmembrane region" description="Helical" evidence="8">
    <location>
        <begin position="12"/>
        <end position="31"/>
    </location>
</feature>
<dbReference type="PROSITE" id="PS50262">
    <property type="entry name" value="G_PROTEIN_RECEP_F1_2"/>
    <property type="match status" value="1"/>
</dbReference>
<organism evidence="10">
    <name type="scientific">Clytia hemisphaerica</name>
    <dbReference type="NCBI Taxonomy" id="252671"/>
    <lineage>
        <taxon>Eukaryota</taxon>
        <taxon>Metazoa</taxon>
        <taxon>Cnidaria</taxon>
        <taxon>Hydrozoa</taxon>
        <taxon>Hydroidolina</taxon>
        <taxon>Leptothecata</taxon>
        <taxon>Obeliida</taxon>
        <taxon>Clytiidae</taxon>
        <taxon>Clytia</taxon>
    </lineage>
</organism>
<dbReference type="PANTHER" id="PTHR24238:SF57">
    <property type="entry name" value="G-PROTEIN COUPLED RECEPTOR 83"/>
    <property type="match status" value="1"/>
</dbReference>
<dbReference type="GO" id="GO:0008188">
    <property type="term" value="F:neuropeptide receptor activity"/>
    <property type="evidence" value="ECO:0007669"/>
    <property type="project" value="TreeGrafter"/>
</dbReference>
<dbReference type="InterPro" id="IPR017452">
    <property type="entry name" value="GPCR_Rhodpsn_7TM"/>
</dbReference>
<dbReference type="CDD" id="cd00637">
    <property type="entry name" value="7tm_classA_rhodopsin-like"/>
    <property type="match status" value="1"/>
</dbReference>
<keyword evidence="4" id="KW-0297">G-protein coupled receptor</keyword>
<accession>A0A069DUU4</accession>
<keyword evidence="5 8" id="KW-0472">Membrane</keyword>
<sequence length="395" mass="45994">MIGLNEPLDIAYTTLYIISLIGNLIFILYLLVQQLKISVDRLLFTQSIVQLILVILAVPFVHDAWVQEPYQFGDFACRFVTPLHDLFEFSQGFMYAVIGWFIAQKLKGDQEIKWKVLSSLIGLHLLCIVFLLPTFGVWHLVYVPSSQTHHCKEAWSYEAEIMHRISRVFLFAIPTGIALYYYIKGFRIVKFITNFLSLKKSNARYQSFAKVISDVGHTPESHLCFGESEEMNLEMNHLYQKHNSISTISKDDVTANISVQIFTNEVEIDRIDSQSPLWRGKPKAGEYQKMVVSIKWFRYTRNLYQAFLVSVIFYAAASAPYFVFLLYTTDRKTEFTNTEKWAASIIFFIRYSTCLVNPWIFMLGIFKFRKSLFGKCYRQQRDFVLLPDSVKEDTS</sequence>
<feature type="transmembrane region" description="Helical" evidence="8">
    <location>
        <begin position="303"/>
        <end position="329"/>
    </location>
</feature>
<dbReference type="PANTHER" id="PTHR24238">
    <property type="entry name" value="G-PROTEIN COUPLED RECEPTOR"/>
    <property type="match status" value="1"/>
</dbReference>
<comment type="subcellular location">
    <subcellularLocation>
        <location evidence="1">Membrane</location>
        <topology evidence="1">Multi-pass membrane protein</topology>
    </subcellularLocation>
</comment>
<dbReference type="PRINTS" id="PR00237">
    <property type="entry name" value="GPCRRHODOPSN"/>
</dbReference>
<dbReference type="GO" id="GO:0005886">
    <property type="term" value="C:plasma membrane"/>
    <property type="evidence" value="ECO:0007669"/>
    <property type="project" value="TreeGrafter"/>
</dbReference>
<dbReference type="Gene3D" id="1.20.1070.10">
    <property type="entry name" value="Rhodopsin 7-helix transmembrane proteins"/>
    <property type="match status" value="1"/>
</dbReference>
<evidence type="ECO:0000256" key="1">
    <source>
        <dbReference type="ARBA" id="ARBA00004141"/>
    </source>
</evidence>
<evidence type="ECO:0000256" key="5">
    <source>
        <dbReference type="ARBA" id="ARBA00023136"/>
    </source>
</evidence>
<dbReference type="EMBL" id="GBGP01000125">
    <property type="protein sequence ID" value="JAC85059.1"/>
    <property type="molecule type" value="mRNA"/>
</dbReference>
<proteinExistence type="evidence at transcript level"/>
<evidence type="ECO:0000256" key="6">
    <source>
        <dbReference type="ARBA" id="ARBA00023170"/>
    </source>
</evidence>
<dbReference type="SUPFAM" id="SSF81321">
    <property type="entry name" value="Family A G protein-coupled receptor-like"/>
    <property type="match status" value="1"/>
</dbReference>
<feature type="transmembrane region" description="Helical" evidence="8">
    <location>
        <begin position="43"/>
        <end position="66"/>
    </location>
</feature>
<reference evidence="10" key="1">
    <citation type="journal article" date="2014" name="PLoS Genet.">
        <title>Differential Responses to Wnt and PCP Disruption Predict Expression and Developmental Function of Conserved and Novel Genes in a Cnidarian.</title>
        <authorList>
            <person name="Lapebie P."/>
            <person name="Ruggiero A."/>
            <person name="Barreau C."/>
            <person name="Chevalier S."/>
            <person name="Chang P."/>
            <person name="Dru P."/>
            <person name="Houliston E."/>
            <person name="Momose T."/>
        </authorList>
    </citation>
    <scope>NUCLEOTIDE SEQUENCE</scope>
</reference>
<dbReference type="AlphaFoldDB" id="A0A069DUU4"/>
<evidence type="ECO:0000259" key="9">
    <source>
        <dbReference type="PROSITE" id="PS50262"/>
    </source>
</evidence>
<feature type="transmembrane region" description="Helical" evidence="8">
    <location>
        <begin position="161"/>
        <end position="183"/>
    </location>
</feature>
<name>A0A069DUU4_9CNID</name>